<dbReference type="PROSITE" id="PS51635">
    <property type="entry name" value="PNPLA"/>
    <property type="match status" value="1"/>
</dbReference>
<comment type="caution">
    <text evidence="5">The sequence shown here is derived from an EMBL/GenBank/DDBJ whole genome shotgun (WGS) entry which is preliminary data.</text>
</comment>
<protein>
    <recommendedName>
        <fullName evidence="4">PNPLA domain-containing protein</fullName>
    </recommendedName>
</protein>
<keyword evidence="3" id="KW-0472">Membrane</keyword>
<evidence type="ECO:0000256" key="2">
    <source>
        <dbReference type="PROSITE-ProRule" id="PRU01161"/>
    </source>
</evidence>
<evidence type="ECO:0000256" key="1">
    <source>
        <dbReference type="ARBA" id="ARBA00023098"/>
    </source>
</evidence>
<dbReference type="GO" id="GO:0016042">
    <property type="term" value="P:lipid catabolic process"/>
    <property type="evidence" value="ECO:0007669"/>
    <property type="project" value="UniProtKB-UniRule"/>
</dbReference>
<organism evidence="5 6">
    <name type="scientific">Phytophthora oleae</name>
    <dbReference type="NCBI Taxonomy" id="2107226"/>
    <lineage>
        <taxon>Eukaryota</taxon>
        <taxon>Sar</taxon>
        <taxon>Stramenopiles</taxon>
        <taxon>Oomycota</taxon>
        <taxon>Peronosporomycetes</taxon>
        <taxon>Peronosporales</taxon>
        <taxon>Peronosporaceae</taxon>
        <taxon>Phytophthora</taxon>
    </lineage>
</organism>
<evidence type="ECO:0000256" key="3">
    <source>
        <dbReference type="SAM" id="Phobius"/>
    </source>
</evidence>
<name>A0ABD3FQL3_9STRA</name>
<dbReference type="EMBL" id="JBIMZQ010000012">
    <property type="protein sequence ID" value="KAL3667945.1"/>
    <property type="molecule type" value="Genomic_DNA"/>
</dbReference>
<dbReference type="SUPFAM" id="SSF52151">
    <property type="entry name" value="FabD/lysophospholipase-like"/>
    <property type="match status" value="1"/>
</dbReference>
<feature type="transmembrane region" description="Helical" evidence="3">
    <location>
        <begin position="314"/>
        <end position="337"/>
    </location>
</feature>
<keyword evidence="3" id="KW-0812">Transmembrane</keyword>
<feature type="active site" description="Nucleophile" evidence="2">
    <location>
        <position position="56"/>
    </location>
</feature>
<keyword evidence="2" id="KW-0378">Hydrolase</keyword>
<keyword evidence="2" id="KW-0442">Lipid degradation</keyword>
<feature type="active site" description="Proton acceptor" evidence="2">
    <location>
        <position position="173"/>
    </location>
</feature>
<dbReference type="PANTHER" id="PTHR12406">
    <property type="entry name" value="CALCIUM-INDEPENDENT PHOSPHOLIPASE A2 IPLA2 -RELATED"/>
    <property type="match status" value="1"/>
</dbReference>
<dbReference type="InterPro" id="IPR002641">
    <property type="entry name" value="PNPLA_dom"/>
</dbReference>
<keyword evidence="1 2" id="KW-0443">Lipid metabolism</keyword>
<proteinExistence type="predicted"/>
<gene>
    <name evidence="5" type="ORF">V7S43_006822</name>
</gene>
<feature type="short sequence motif" description="GXSXG" evidence="2">
    <location>
        <begin position="54"/>
        <end position="58"/>
    </location>
</feature>
<sequence length="428" mass="47406">MARRRHASSHAAPKPAFKEMSFSFACGGYLKMYLFGVAKALQEFELEKNARLIGCSAGALTATGLALHCDFDAIRDFVLTDVIPGAHEFPSGYFRARTFLLDTLRAEGKLHEFEKLNASQQLTVVYTSLSALTSRRLTTFDSQQHLTDSLMASCCATPIAGMPFRLGGEWVMDGGIFDFQPVYDEKTVTVSPFYCTGADIKPSVYVPMWWAMLPPGVCDVEWLFDLGYEDGLKWIVKNGLTGNRKKVAIPTKSAEYANEWSTTIGRVVGYRGFESRVLDALFIGLFVCLWRPLAFLCLYLELYLQAIVSGSKAVVFGAAAKLFISNIIMALLAVALATQGFQHAMLFLLSLIVVGLFLGGMVLLVGGLQQAAMVASDDWQRCRSYMRSITSLSLFLHCMPVVGSSVQIKRHEFLLQHSLVYRIAMYCV</sequence>
<evidence type="ECO:0000259" key="4">
    <source>
        <dbReference type="PROSITE" id="PS51635"/>
    </source>
</evidence>
<dbReference type="Gene3D" id="3.40.1090.10">
    <property type="entry name" value="Cytosolic phospholipase A2 catalytic domain"/>
    <property type="match status" value="1"/>
</dbReference>
<dbReference type="InterPro" id="IPR033562">
    <property type="entry name" value="PLPL"/>
</dbReference>
<keyword evidence="6" id="KW-1185">Reference proteome</keyword>
<dbReference type="GO" id="GO:0016787">
    <property type="term" value="F:hydrolase activity"/>
    <property type="evidence" value="ECO:0007669"/>
    <property type="project" value="UniProtKB-UniRule"/>
</dbReference>
<evidence type="ECO:0000313" key="6">
    <source>
        <dbReference type="Proteomes" id="UP001632037"/>
    </source>
</evidence>
<feature type="transmembrane region" description="Helical" evidence="3">
    <location>
        <begin position="344"/>
        <end position="365"/>
    </location>
</feature>
<feature type="short sequence motif" description="DGA/G" evidence="2">
    <location>
        <begin position="173"/>
        <end position="175"/>
    </location>
</feature>
<keyword evidence="3" id="KW-1133">Transmembrane helix</keyword>
<dbReference type="Pfam" id="PF01734">
    <property type="entry name" value="Patatin"/>
    <property type="match status" value="1"/>
</dbReference>
<feature type="transmembrane region" description="Helical" evidence="3">
    <location>
        <begin position="280"/>
        <end position="302"/>
    </location>
</feature>
<dbReference type="PANTHER" id="PTHR12406:SF42">
    <property type="entry name" value="PNPLA DOMAIN-CONTAINING PROTEIN"/>
    <property type="match status" value="1"/>
</dbReference>
<reference evidence="5 6" key="1">
    <citation type="submission" date="2024-09" db="EMBL/GenBank/DDBJ databases">
        <title>Genome sequencing and assembly of Phytophthora oleae, isolate VK10A, causative agent of rot of olive drupes.</title>
        <authorList>
            <person name="Conti Taguali S."/>
            <person name="Riolo M."/>
            <person name="La Spada F."/>
            <person name="Cacciola S.O."/>
            <person name="Dionisio G."/>
        </authorList>
    </citation>
    <scope>NUCLEOTIDE SEQUENCE [LARGE SCALE GENOMIC DNA]</scope>
    <source>
        <strain evidence="5 6">VK10A</strain>
    </source>
</reference>
<evidence type="ECO:0000313" key="5">
    <source>
        <dbReference type="EMBL" id="KAL3667945.1"/>
    </source>
</evidence>
<dbReference type="InterPro" id="IPR016035">
    <property type="entry name" value="Acyl_Trfase/lysoPLipase"/>
</dbReference>
<dbReference type="Proteomes" id="UP001632037">
    <property type="component" value="Unassembled WGS sequence"/>
</dbReference>
<feature type="transmembrane region" description="Helical" evidence="3">
    <location>
        <begin position="385"/>
        <end position="406"/>
    </location>
</feature>
<dbReference type="AlphaFoldDB" id="A0ABD3FQL3"/>
<accession>A0ABD3FQL3</accession>
<feature type="domain" description="PNPLA" evidence="4">
    <location>
        <begin position="22"/>
        <end position="186"/>
    </location>
</feature>
<comment type="caution">
    <text evidence="2">Lacks conserved residue(s) required for the propagation of feature annotation.</text>
</comment>